<accession>N9TWN2</accession>
<dbReference type="InterPro" id="IPR002504">
    <property type="entry name" value="NADK"/>
</dbReference>
<dbReference type="Pfam" id="PF01513">
    <property type="entry name" value="NAD_kinase"/>
    <property type="match status" value="1"/>
</dbReference>
<dbReference type="GO" id="GO:0051287">
    <property type="term" value="F:NAD binding"/>
    <property type="evidence" value="ECO:0007669"/>
    <property type="project" value="UniProtKB-ARBA"/>
</dbReference>
<dbReference type="GO" id="GO:0005524">
    <property type="term" value="F:ATP binding"/>
    <property type="evidence" value="ECO:0007669"/>
    <property type="project" value="UniProtKB-ARBA"/>
</dbReference>
<dbReference type="GO" id="GO:0003951">
    <property type="term" value="F:NAD+ kinase activity"/>
    <property type="evidence" value="ECO:0007669"/>
    <property type="project" value="InterPro"/>
</dbReference>
<dbReference type="OrthoDB" id="5511344at2"/>
<dbReference type="PIRSF" id="PIRSF016907">
    <property type="entry name" value="Kin_ATP-NAD"/>
    <property type="match status" value="1"/>
</dbReference>
<comment type="caution">
    <text evidence="1">The sequence shown here is derived from an EMBL/GenBank/DDBJ whole genome shotgun (WGS) entry which is preliminary data.</text>
</comment>
<organism evidence="1 2">
    <name type="scientific">Aeromonas diversa CDC 2478-85</name>
    <dbReference type="NCBI Taxonomy" id="1268237"/>
    <lineage>
        <taxon>Bacteria</taxon>
        <taxon>Pseudomonadati</taxon>
        <taxon>Pseudomonadota</taxon>
        <taxon>Gammaproteobacteria</taxon>
        <taxon>Aeromonadales</taxon>
        <taxon>Aeromonadaceae</taxon>
        <taxon>Aeromonas</taxon>
    </lineage>
</organism>
<dbReference type="SUPFAM" id="SSF111331">
    <property type="entry name" value="NAD kinase/diacylglycerol kinase-like"/>
    <property type="match status" value="1"/>
</dbReference>
<dbReference type="PANTHER" id="PTHR40697">
    <property type="entry name" value="ACETOIN CATABOLISM PROTEIN X"/>
    <property type="match status" value="1"/>
</dbReference>
<dbReference type="InterPro" id="IPR016064">
    <property type="entry name" value="NAD/diacylglycerol_kinase_sf"/>
</dbReference>
<dbReference type="PANTHER" id="PTHR40697:SF2">
    <property type="entry name" value="ATP-NAD KINASE-RELATED"/>
    <property type="match status" value="1"/>
</dbReference>
<dbReference type="InterPro" id="IPR039065">
    <property type="entry name" value="AcoX-like"/>
</dbReference>
<name>N9TWN2_9GAMM</name>
<dbReference type="InterPro" id="IPR011386">
    <property type="entry name" value="Put_ATP-NAD_kin"/>
</dbReference>
<evidence type="ECO:0000313" key="1">
    <source>
        <dbReference type="EMBL" id="ENY70480.1"/>
    </source>
</evidence>
<dbReference type="PATRIC" id="fig|1268237.3.peg.3558"/>
<proteinExistence type="predicted"/>
<dbReference type="Pfam" id="PF20143">
    <property type="entry name" value="NAD_kinase_C"/>
    <property type="match status" value="1"/>
</dbReference>
<dbReference type="eggNOG" id="COG3199">
    <property type="taxonomic scope" value="Bacteria"/>
</dbReference>
<reference evidence="1 2" key="1">
    <citation type="journal article" date="2013" name="Genome Announc.">
        <title>Draft Genome Sequence of the Aeromonas diversa Type Strain.</title>
        <authorList>
            <person name="Farfan M."/>
            <person name="Spataro N."/>
            <person name="Sanglas A."/>
            <person name="Albarral V."/>
            <person name="Loren J.G."/>
            <person name="Bosch E."/>
            <person name="Fuste M.C."/>
        </authorList>
    </citation>
    <scope>NUCLEOTIDE SEQUENCE [LARGE SCALE GENOMIC DNA]</scope>
    <source>
        <strain evidence="1 2">2478-85</strain>
    </source>
</reference>
<evidence type="ECO:0000313" key="2">
    <source>
        <dbReference type="Proteomes" id="UP000023775"/>
    </source>
</evidence>
<gene>
    <name evidence="1" type="ORF">G114_18136</name>
</gene>
<dbReference type="Proteomes" id="UP000023775">
    <property type="component" value="Unassembled WGS sequence"/>
</dbReference>
<keyword evidence="1" id="KW-0418">Kinase</keyword>
<dbReference type="EMBL" id="APVG01000073">
    <property type="protein sequence ID" value="ENY70480.1"/>
    <property type="molecule type" value="Genomic_DNA"/>
</dbReference>
<protein>
    <submittedName>
        <fullName evidence="1">ATP-NAD/AcoX kinase</fullName>
    </submittedName>
</protein>
<sequence>MFRLGLIINPVAGLGGSVALKGSDGVVELARRLGAVPRSAERARAALAELAGLDYELVTVAGPMGEELAREMGIPHTLIDHHPAAESCAKDTRSAARLMAEMGLDLLLFAGGDGTARDICAAVGEHAHVLGIPAGCKIHSGVYAVTPQAAGRVVARMIGGELLTLAQGEVMDIDEEAFRAGRVRARHFGELMVPPGSALRAGGQGGGKESEPLVLADIAAEVVSRMEPDTLYLMGSGTTVAACMAELGLENSLLGVDLVENGRLIGQDLRADEILTRIAGRPCSLIITPIGGQGHLFGRGNQQLTPAVLRAVGLDRILVIATKSKLATLAGRPLLVDTGDRTLDQALQGYRRIVTGWRDQVIYPVANPA</sequence>
<dbReference type="AlphaFoldDB" id="N9TWN2"/>
<keyword evidence="1" id="KW-0808">Transferase</keyword>
<keyword evidence="2" id="KW-1185">Reference proteome</keyword>
<dbReference type="GO" id="GO:0006741">
    <property type="term" value="P:NADP+ biosynthetic process"/>
    <property type="evidence" value="ECO:0007669"/>
    <property type="project" value="InterPro"/>
</dbReference>